<gene>
    <name evidence="2" type="primary">LOC104967239</name>
</gene>
<dbReference type="PANTHER" id="PTHR32215:SF0">
    <property type="entry name" value="CILIA- AND FLAGELLA-ASSOCIATED PROTEIN 57"/>
    <property type="match status" value="1"/>
</dbReference>
<protein>
    <submittedName>
        <fullName evidence="2">WD repeat-containing protein 65-like</fullName>
    </submittedName>
</protein>
<dbReference type="GeneID" id="104967239"/>
<proteinExistence type="predicted"/>
<evidence type="ECO:0000313" key="2">
    <source>
        <dbReference type="RefSeq" id="XP_010794961.1"/>
    </source>
</evidence>
<feature type="non-terminal residue" evidence="2">
    <location>
        <position position="104"/>
    </location>
</feature>
<dbReference type="PANTHER" id="PTHR32215">
    <property type="entry name" value="CILIA- AND FLAGELLA-ASSOCIATED PROTEIN 57"/>
    <property type="match status" value="1"/>
</dbReference>
<dbReference type="KEGG" id="ncc:104967239"/>
<reference evidence="2" key="1">
    <citation type="submission" date="2025-08" db="UniProtKB">
        <authorList>
            <consortium name="RefSeq"/>
        </authorList>
    </citation>
    <scope>IDENTIFICATION</scope>
    <source>
        <tissue evidence="2">Muscle</tissue>
    </source>
</reference>
<organism evidence="1 2">
    <name type="scientific">Notothenia coriiceps</name>
    <name type="common">black rockcod</name>
    <dbReference type="NCBI Taxonomy" id="8208"/>
    <lineage>
        <taxon>Eukaryota</taxon>
        <taxon>Metazoa</taxon>
        <taxon>Chordata</taxon>
        <taxon>Craniata</taxon>
        <taxon>Vertebrata</taxon>
        <taxon>Euteleostomi</taxon>
        <taxon>Actinopterygii</taxon>
        <taxon>Neopterygii</taxon>
        <taxon>Teleostei</taxon>
        <taxon>Neoteleostei</taxon>
        <taxon>Acanthomorphata</taxon>
        <taxon>Eupercaria</taxon>
        <taxon>Perciformes</taxon>
        <taxon>Notothenioidei</taxon>
        <taxon>Nototheniidae</taxon>
        <taxon>Notothenia</taxon>
    </lineage>
</organism>
<dbReference type="RefSeq" id="XP_010794961.1">
    <property type="nucleotide sequence ID" value="XM_010796659.1"/>
</dbReference>
<accession>A0A6I9Q524</accession>
<keyword evidence="1" id="KW-1185">Reference proteome</keyword>
<dbReference type="InterPro" id="IPR052993">
    <property type="entry name" value="CFA-57"/>
</dbReference>
<dbReference type="AlphaFoldDB" id="A0A6I9Q524"/>
<evidence type="ECO:0000313" key="1">
    <source>
        <dbReference type="Proteomes" id="UP000504611"/>
    </source>
</evidence>
<sequence length="104" mass="11436">MKKMKDSGVDEGVSVPRITAILSYSKGFICSYGAGTACLFEKTKEDGYRRTRDIRIPADNSDLTPAESQLIDTMCLSPSEETLVLSTDRGQLYSFSLSSLDINK</sequence>
<dbReference type="OrthoDB" id="10251741at2759"/>
<name>A0A6I9Q524_9TELE</name>
<dbReference type="Proteomes" id="UP000504611">
    <property type="component" value="Unplaced"/>
</dbReference>